<dbReference type="GO" id="GO:0043023">
    <property type="term" value="F:ribosomal large subunit binding"/>
    <property type="evidence" value="ECO:0007669"/>
    <property type="project" value="TreeGrafter"/>
</dbReference>
<feature type="compositionally biased region" description="Acidic residues" evidence="7">
    <location>
        <begin position="318"/>
        <end position="328"/>
    </location>
</feature>
<accession>A0A5A8CNS7</accession>
<dbReference type="Proteomes" id="UP000323011">
    <property type="component" value="Unassembled WGS sequence"/>
</dbReference>
<feature type="domain" description="AP2/ERF" evidence="8">
    <location>
        <begin position="111"/>
        <end position="175"/>
    </location>
</feature>
<dbReference type="GO" id="GO:0005634">
    <property type="term" value="C:nucleus"/>
    <property type="evidence" value="ECO:0007669"/>
    <property type="project" value="UniProtKB-SubCell"/>
</dbReference>
<evidence type="ECO:0000256" key="1">
    <source>
        <dbReference type="ARBA" id="ARBA00004123"/>
    </source>
</evidence>
<dbReference type="Pfam" id="PF02410">
    <property type="entry name" value="RsfS"/>
    <property type="match status" value="1"/>
</dbReference>
<comment type="subcellular location">
    <subcellularLocation>
        <location evidence="1">Nucleus</location>
    </subcellularLocation>
</comment>
<dbReference type="EMBL" id="VLTN01000014">
    <property type="protein sequence ID" value="KAA0153810.1"/>
    <property type="molecule type" value="Genomic_DNA"/>
</dbReference>
<dbReference type="GO" id="GO:0017148">
    <property type="term" value="P:negative regulation of translation"/>
    <property type="evidence" value="ECO:0007669"/>
    <property type="project" value="TreeGrafter"/>
</dbReference>
<dbReference type="GO" id="GO:0090071">
    <property type="term" value="P:negative regulation of ribosome biogenesis"/>
    <property type="evidence" value="ECO:0007669"/>
    <property type="project" value="TreeGrafter"/>
</dbReference>
<evidence type="ECO:0000256" key="2">
    <source>
        <dbReference type="ARBA" id="ARBA00010574"/>
    </source>
</evidence>
<evidence type="ECO:0000256" key="7">
    <source>
        <dbReference type="SAM" id="MobiDB-lite"/>
    </source>
</evidence>
<evidence type="ECO:0000313" key="10">
    <source>
        <dbReference type="Proteomes" id="UP000323011"/>
    </source>
</evidence>
<evidence type="ECO:0000256" key="5">
    <source>
        <dbReference type="ARBA" id="ARBA00023163"/>
    </source>
</evidence>
<feature type="domain" description="AP2/ERF" evidence="8">
    <location>
        <begin position="35"/>
        <end position="95"/>
    </location>
</feature>
<dbReference type="PROSITE" id="PS51032">
    <property type="entry name" value="AP2_ERF"/>
    <property type="match status" value="2"/>
</dbReference>
<dbReference type="SUPFAM" id="SSF54171">
    <property type="entry name" value="DNA-binding domain"/>
    <property type="match status" value="2"/>
</dbReference>
<gene>
    <name evidence="9" type="ORF">FNF29_02799</name>
</gene>
<dbReference type="GO" id="GO:0003700">
    <property type="term" value="F:DNA-binding transcription factor activity"/>
    <property type="evidence" value="ECO:0007669"/>
    <property type="project" value="InterPro"/>
</dbReference>
<dbReference type="InterPro" id="IPR004394">
    <property type="entry name" value="Iojap/RsfS/C7orf30"/>
</dbReference>
<dbReference type="PANTHER" id="PTHR21043:SF0">
    <property type="entry name" value="MITOCHONDRIAL ASSEMBLY OF RIBOSOMAL LARGE SUBUNIT PROTEIN 1"/>
    <property type="match status" value="1"/>
</dbReference>
<dbReference type="PANTHER" id="PTHR21043">
    <property type="entry name" value="IOJAP SUPERFAMILY ORTHOLOG"/>
    <property type="match status" value="1"/>
</dbReference>
<feature type="region of interest" description="Disordered" evidence="7">
    <location>
        <begin position="406"/>
        <end position="490"/>
    </location>
</feature>
<evidence type="ECO:0000259" key="8">
    <source>
        <dbReference type="PROSITE" id="PS51032"/>
    </source>
</evidence>
<comment type="similarity">
    <text evidence="2">Belongs to the Iojap/RsfS family.</text>
</comment>
<keyword evidence="3" id="KW-0805">Transcription regulation</keyword>
<feature type="region of interest" description="Disordered" evidence="7">
    <location>
        <begin position="310"/>
        <end position="343"/>
    </location>
</feature>
<dbReference type="NCBIfam" id="TIGR00090">
    <property type="entry name" value="rsfS_iojap_ybeB"/>
    <property type="match status" value="1"/>
</dbReference>
<dbReference type="SUPFAM" id="SSF81301">
    <property type="entry name" value="Nucleotidyltransferase"/>
    <property type="match status" value="1"/>
</dbReference>
<protein>
    <recommendedName>
        <fullName evidence="8">AP2/ERF domain-containing protein</fullName>
    </recommendedName>
</protein>
<sequence>MLRMMTPRAACGLAGGARAPLVNAMRMSTSAGTPKLRGAHFDKRTKKWRSSVMVNGVRHHLGTFDSAQEAHDAYHTAKAGLVGMEEANAAQTSKSARKRAAALHPVQPVEGLIGVLFDRDSGLYEAVVDLPRVDGDTGRAAQATGGQFDSAEAAAHAHDALARMYHGVDAPCNYPADSYAAFEPPQAEARSRGLEPTRGKPIGAGEVVAALRDERAIDPVAIDVRGRVDSVSWLVVCSGRSAGHMRRLADMVFKGLLERRLKPPADMGDWGVEGREGDDWMVVDCGEVVVNVMSPLAREAYALEKRYGPGGSLAGAEEPSDEEEEDGAEGFRAGAGVSDDSDGAFDAVDADTMEPLTAEELASLREALGPDFAGLAAAAAEDEEDGEDEEAAARMRSSVEVALAAGARRHRAEQRELAAAKAPRKGLHGAIRGGAGRAGNDEDPISQWVVENPIPEEWLNKMEAESARPQQGAGEDPDVDAEWHASVPRR</sequence>
<dbReference type="InterPro" id="IPR043519">
    <property type="entry name" value="NT_sf"/>
</dbReference>
<keyword evidence="5" id="KW-0804">Transcription</keyword>
<dbReference type="GO" id="GO:0003677">
    <property type="term" value="F:DNA binding"/>
    <property type="evidence" value="ECO:0007669"/>
    <property type="project" value="UniProtKB-KW"/>
</dbReference>
<dbReference type="Gene3D" id="3.30.460.10">
    <property type="entry name" value="Beta Polymerase, domain 2"/>
    <property type="match status" value="1"/>
</dbReference>
<evidence type="ECO:0000313" key="9">
    <source>
        <dbReference type="EMBL" id="KAA0153810.1"/>
    </source>
</evidence>
<organism evidence="9 10">
    <name type="scientific">Cafeteria roenbergensis</name>
    <name type="common">Marine flagellate</name>
    <dbReference type="NCBI Taxonomy" id="33653"/>
    <lineage>
        <taxon>Eukaryota</taxon>
        <taxon>Sar</taxon>
        <taxon>Stramenopiles</taxon>
        <taxon>Bigyra</taxon>
        <taxon>Opalozoa</taxon>
        <taxon>Bicosoecida</taxon>
        <taxon>Cafeteriaceae</taxon>
        <taxon>Cafeteria</taxon>
    </lineage>
</organism>
<evidence type="ECO:0000256" key="3">
    <source>
        <dbReference type="ARBA" id="ARBA00023015"/>
    </source>
</evidence>
<keyword evidence="6" id="KW-0539">Nucleus</keyword>
<keyword evidence="4" id="KW-0238">DNA-binding</keyword>
<evidence type="ECO:0000256" key="6">
    <source>
        <dbReference type="ARBA" id="ARBA00023242"/>
    </source>
</evidence>
<comment type="caution">
    <text evidence="9">The sequence shown here is derived from an EMBL/GenBank/DDBJ whole genome shotgun (WGS) entry which is preliminary data.</text>
</comment>
<evidence type="ECO:0000256" key="4">
    <source>
        <dbReference type="ARBA" id="ARBA00023125"/>
    </source>
</evidence>
<dbReference type="InterPro" id="IPR036955">
    <property type="entry name" value="AP2/ERF_dom_sf"/>
</dbReference>
<dbReference type="InterPro" id="IPR001471">
    <property type="entry name" value="AP2/ERF_dom"/>
</dbReference>
<keyword evidence="10" id="KW-1185">Reference proteome</keyword>
<name>A0A5A8CNS7_CAFRO</name>
<dbReference type="InterPro" id="IPR016177">
    <property type="entry name" value="DNA-bd_dom_sf"/>
</dbReference>
<dbReference type="Gene3D" id="3.30.730.10">
    <property type="entry name" value="AP2/ERF domain"/>
    <property type="match status" value="2"/>
</dbReference>
<reference evidence="9 10" key="1">
    <citation type="submission" date="2019-07" db="EMBL/GenBank/DDBJ databases">
        <title>Genomes of Cafeteria roenbergensis.</title>
        <authorList>
            <person name="Fischer M.G."/>
            <person name="Hackl T."/>
            <person name="Roman M."/>
        </authorList>
    </citation>
    <scope>NUCLEOTIDE SEQUENCE [LARGE SCALE GENOMIC DNA]</scope>
    <source>
        <strain evidence="9 10">BVI</strain>
    </source>
</reference>
<proteinExistence type="inferred from homology"/>
<dbReference type="AlphaFoldDB" id="A0A5A8CNS7"/>